<evidence type="ECO:0000313" key="3">
    <source>
        <dbReference type="RefSeq" id="XP_044930799.1"/>
    </source>
</evidence>
<dbReference type="AlphaFoldDB" id="A0A8U0UW26"/>
<accession>A0A8U0UW26</accession>
<feature type="compositionally biased region" description="Basic and acidic residues" evidence="1">
    <location>
        <begin position="79"/>
        <end position="105"/>
    </location>
</feature>
<feature type="region of interest" description="Disordered" evidence="1">
    <location>
        <begin position="141"/>
        <end position="365"/>
    </location>
</feature>
<feature type="region of interest" description="Disordered" evidence="1">
    <location>
        <begin position="1"/>
        <end position="105"/>
    </location>
</feature>
<dbReference type="GeneID" id="123390674"/>
<gene>
    <name evidence="3" type="primary">LOC123390674</name>
</gene>
<feature type="compositionally biased region" description="Low complexity" evidence="1">
    <location>
        <begin position="213"/>
        <end position="222"/>
    </location>
</feature>
<name>A0A8U0UW26_MUSPF</name>
<proteinExistence type="predicted"/>
<evidence type="ECO:0000313" key="2">
    <source>
        <dbReference type="Proteomes" id="UP000000715"/>
    </source>
</evidence>
<feature type="compositionally biased region" description="Low complexity" evidence="1">
    <location>
        <begin position="145"/>
        <end position="171"/>
    </location>
</feature>
<keyword evidence="2" id="KW-1185">Reference proteome</keyword>
<feature type="compositionally biased region" description="Gly residues" evidence="1">
    <location>
        <begin position="309"/>
        <end position="325"/>
    </location>
</feature>
<dbReference type="RefSeq" id="XP_044930799.1">
    <property type="nucleotide sequence ID" value="XM_045074864.1"/>
</dbReference>
<feature type="compositionally biased region" description="Pro residues" evidence="1">
    <location>
        <begin position="271"/>
        <end position="285"/>
    </location>
</feature>
<organism evidence="2 3">
    <name type="scientific">Mustela putorius furo</name>
    <name type="common">European domestic ferret</name>
    <name type="synonym">Mustela furo</name>
    <dbReference type="NCBI Taxonomy" id="9669"/>
    <lineage>
        <taxon>Eukaryota</taxon>
        <taxon>Metazoa</taxon>
        <taxon>Chordata</taxon>
        <taxon>Craniata</taxon>
        <taxon>Vertebrata</taxon>
        <taxon>Euteleostomi</taxon>
        <taxon>Mammalia</taxon>
        <taxon>Eutheria</taxon>
        <taxon>Laurasiatheria</taxon>
        <taxon>Carnivora</taxon>
        <taxon>Caniformia</taxon>
        <taxon>Musteloidea</taxon>
        <taxon>Mustelidae</taxon>
        <taxon>Mustelinae</taxon>
        <taxon>Mustela</taxon>
    </lineage>
</organism>
<evidence type="ECO:0000256" key="1">
    <source>
        <dbReference type="SAM" id="MobiDB-lite"/>
    </source>
</evidence>
<protein>
    <submittedName>
        <fullName evidence="3">Translation initiation factor IF-2-like</fullName>
    </submittedName>
</protein>
<dbReference type="Proteomes" id="UP000000715">
    <property type="component" value="Unplaced"/>
</dbReference>
<reference evidence="3" key="1">
    <citation type="submission" date="2025-08" db="UniProtKB">
        <authorList>
            <consortium name="RefSeq"/>
        </authorList>
    </citation>
    <scope>IDENTIFICATION</scope>
    <source>
        <tissue evidence="3">Brain</tissue>
    </source>
</reference>
<sequence length="365" mass="36468">MSFPVLGLSPAGRLGLRRVPRGTLVCKPTSPADPRAPQRGSSALGPVQPLSAARPKAAQGGVRSEPRIRGGGRRLRPHGTPERPEPHDKDHTARFPEGRHLHEGGDRFVPPACGRGAGAVRAASGQGPKAEAFLPVIVSISPRSTGPAGTARRPGPGQSPTPGSTWARAGAGRSGRGEERARGGAARPVCPPARLPAGRSIQAAPRRRPGRPPANRARLPPGRTSPGDTRPSATPRLGPGTARAPAPPEPANQRPGMRSPQARSRAGLTRAPPPRGAGARAPPPRAPRRARATAVPRDRGGSCPTPHAGGPGGAGGSGGQRGEGAPGHPTAAAADPPPPSGAGPGGGASRIKAPLVMAPGAGAGG</sequence>